<dbReference type="STRING" id="1578165.BKG68_07665"/>
<dbReference type="GO" id="GO:0003700">
    <property type="term" value="F:DNA-binding transcription factor activity"/>
    <property type="evidence" value="ECO:0007669"/>
    <property type="project" value="InterPro"/>
</dbReference>
<gene>
    <name evidence="2" type="ORF">BST43_14515</name>
</gene>
<comment type="caution">
    <text evidence="2">The sequence shown here is derived from an EMBL/GenBank/DDBJ whole genome shotgun (WGS) entry which is preliminary data.</text>
</comment>
<evidence type="ECO:0000313" key="3">
    <source>
        <dbReference type="Proteomes" id="UP000192434"/>
    </source>
</evidence>
<dbReference type="PANTHER" id="PTHR33164:SF43">
    <property type="entry name" value="HTH-TYPE TRANSCRIPTIONAL REPRESSOR YETL"/>
    <property type="match status" value="1"/>
</dbReference>
<dbReference type="SUPFAM" id="SSF46785">
    <property type="entry name" value="Winged helix' DNA-binding domain"/>
    <property type="match status" value="1"/>
</dbReference>
<feature type="domain" description="HTH marR-type" evidence="1">
    <location>
        <begin position="16"/>
        <end position="148"/>
    </location>
</feature>
<organism evidence="2 3">
    <name type="scientific">Mycobacteroides saopaulense</name>
    <dbReference type="NCBI Taxonomy" id="1578165"/>
    <lineage>
        <taxon>Bacteria</taxon>
        <taxon>Bacillati</taxon>
        <taxon>Actinomycetota</taxon>
        <taxon>Actinomycetes</taxon>
        <taxon>Mycobacteriales</taxon>
        <taxon>Mycobacteriaceae</taxon>
        <taxon>Mycobacteroides</taxon>
    </lineage>
</organism>
<dbReference type="InterPro" id="IPR036388">
    <property type="entry name" value="WH-like_DNA-bd_sf"/>
</dbReference>
<dbReference type="InterPro" id="IPR036390">
    <property type="entry name" value="WH_DNA-bd_sf"/>
</dbReference>
<dbReference type="PRINTS" id="PR00598">
    <property type="entry name" value="HTHMARR"/>
</dbReference>
<dbReference type="Gene3D" id="1.10.10.10">
    <property type="entry name" value="Winged helix-like DNA-binding domain superfamily/Winged helix DNA-binding domain"/>
    <property type="match status" value="1"/>
</dbReference>
<sequence>MTGKCSTAGSADTEESVPLGYLLTRTATLLQKHVTVRLEPLGLSLPAFICLQILCAAPGLSNSELARRAHVSRQAMCDVLQQLQDDGLVDRPTAAEQGRTLPASLTGEGLQRLELARRQVTVAERRVTAGLTREERERLKSLLAQLSMPDQK</sequence>
<proteinExistence type="predicted"/>
<reference evidence="2 3" key="1">
    <citation type="submission" date="2016-12" db="EMBL/GenBank/DDBJ databases">
        <title>The new phylogeny of genus Mycobacterium.</title>
        <authorList>
            <person name="Tortoli E."/>
            <person name="Trovato A."/>
            <person name="Cirillo D.M."/>
        </authorList>
    </citation>
    <scope>NUCLEOTIDE SEQUENCE [LARGE SCALE GENOMIC DNA]</scope>
    <source>
        <strain evidence="2 3">CCUG 66554</strain>
    </source>
</reference>
<dbReference type="GO" id="GO:0006950">
    <property type="term" value="P:response to stress"/>
    <property type="evidence" value="ECO:0007669"/>
    <property type="project" value="TreeGrafter"/>
</dbReference>
<name>A0A1X0J4B2_9MYCO</name>
<dbReference type="AlphaFoldDB" id="A0A1X0J4B2"/>
<dbReference type="PROSITE" id="PS50995">
    <property type="entry name" value="HTH_MARR_2"/>
    <property type="match status" value="1"/>
</dbReference>
<accession>A0A1X0J4B2</accession>
<dbReference type="SMART" id="SM00347">
    <property type="entry name" value="HTH_MARR"/>
    <property type="match status" value="1"/>
</dbReference>
<protein>
    <recommendedName>
        <fullName evidence="1">HTH marR-type domain-containing protein</fullName>
    </recommendedName>
</protein>
<evidence type="ECO:0000259" key="1">
    <source>
        <dbReference type="PROSITE" id="PS50995"/>
    </source>
</evidence>
<dbReference type="PANTHER" id="PTHR33164">
    <property type="entry name" value="TRANSCRIPTIONAL REGULATOR, MARR FAMILY"/>
    <property type="match status" value="1"/>
</dbReference>
<dbReference type="EMBL" id="MVII01000017">
    <property type="protein sequence ID" value="ORB56334.1"/>
    <property type="molecule type" value="Genomic_DNA"/>
</dbReference>
<dbReference type="InterPro" id="IPR039422">
    <property type="entry name" value="MarR/SlyA-like"/>
</dbReference>
<dbReference type="Pfam" id="PF12802">
    <property type="entry name" value="MarR_2"/>
    <property type="match status" value="1"/>
</dbReference>
<evidence type="ECO:0000313" key="2">
    <source>
        <dbReference type="EMBL" id="ORB56334.1"/>
    </source>
</evidence>
<dbReference type="InterPro" id="IPR000835">
    <property type="entry name" value="HTH_MarR-typ"/>
</dbReference>
<dbReference type="Proteomes" id="UP000192434">
    <property type="component" value="Unassembled WGS sequence"/>
</dbReference>